<dbReference type="EMBL" id="WBKH01000010">
    <property type="protein sequence ID" value="KAB1477217.1"/>
    <property type="molecule type" value="Genomic_DNA"/>
</dbReference>
<comment type="caution">
    <text evidence="1">The sequence shown here is derived from an EMBL/GenBank/DDBJ whole genome shotgun (WGS) entry which is preliminary data.</text>
</comment>
<name>A0A833C9L2_9FIRM</name>
<gene>
    <name evidence="1" type="ORF">F8R14_09490</name>
</gene>
<evidence type="ECO:0000313" key="2">
    <source>
        <dbReference type="Proteomes" id="UP000434554"/>
    </source>
</evidence>
<dbReference type="AlphaFoldDB" id="A0A833C9L2"/>
<dbReference type="Proteomes" id="UP000434554">
    <property type="component" value="Unassembled WGS sequence"/>
</dbReference>
<protein>
    <submittedName>
        <fullName evidence="1">Uncharacterized protein</fullName>
    </submittedName>
</protein>
<accession>A0A833C9L2</accession>
<sequence>MQQIAYDDTHTVIETDVTYDISAIFLKNGEIKPKEETPPEEDVIIEEEPDTIAIDNGALLELIADLFEEIELLKERG</sequence>
<proteinExistence type="predicted"/>
<organism evidence="1 2">
    <name type="scientific">Veillonella seminalis</name>
    <dbReference type="NCBI Taxonomy" id="1502943"/>
    <lineage>
        <taxon>Bacteria</taxon>
        <taxon>Bacillati</taxon>
        <taxon>Bacillota</taxon>
        <taxon>Negativicutes</taxon>
        <taxon>Veillonellales</taxon>
        <taxon>Veillonellaceae</taxon>
        <taxon>Veillonella</taxon>
    </lineage>
</organism>
<reference evidence="1 2" key="1">
    <citation type="submission" date="2019-09" db="EMBL/GenBank/DDBJ databases">
        <title>Draft genome sequence of 3 type strains from the CCUG.</title>
        <authorList>
            <person name="Pineiro-Iglesias B."/>
            <person name="Tunovic T."/>
            <person name="Unosson C."/>
            <person name="Inganas E."/>
            <person name="Ohlen M."/>
            <person name="Cardew S."/>
            <person name="Jensie-Markopoulos S."/>
            <person name="Salva-Serra F."/>
            <person name="Jaen-Luchoro D."/>
            <person name="Karlsson R."/>
            <person name="Svensson-Stadler L."/>
            <person name="Chun J."/>
            <person name="Moore E."/>
        </authorList>
    </citation>
    <scope>NUCLEOTIDE SEQUENCE [LARGE SCALE GENOMIC DNA]</scope>
    <source>
        <strain evidence="1 2">CCUG 65427</strain>
    </source>
</reference>
<dbReference type="RefSeq" id="WP_127008283.1">
    <property type="nucleotide sequence ID" value="NZ_RQUZ01000010.1"/>
</dbReference>
<evidence type="ECO:0000313" key="1">
    <source>
        <dbReference type="EMBL" id="KAB1477217.1"/>
    </source>
</evidence>
<dbReference type="GeneID" id="83055581"/>